<evidence type="ECO:0000313" key="1">
    <source>
        <dbReference type="EMBL" id="CAG8477076.1"/>
    </source>
</evidence>
<gene>
    <name evidence="1" type="ORF">SPELUC_LOCUS1958</name>
</gene>
<keyword evidence="2" id="KW-1185">Reference proteome</keyword>
<name>A0ACA9KJB1_9GLOM</name>
<reference evidence="1" key="1">
    <citation type="submission" date="2021-06" db="EMBL/GenBank/DDBJ databases">
        <authorList>
            <person name="Kallberg Y."/>
            <person name="Tangrot J."/>
            <person name="Rosling A."/>
        </authorList>
    </citation>
    <scope>NUCLEOTIDE SEQUENCE</scope>
    <source>
        <strain evidence="1">28 12/20/2015</strain>
    </source>
</reference>
<evidence type="ECO:0000313" key="2">
    <source>
        <dbReference type="Proteomes" id="UP000789366"/>
    </source>
</evidence>
<organism evidence="1 2">
    <name type="scientific">Cetraspora pellucida</name>
    <dbReference type="NCBI Taxonomy" id="1433469"/>
    <lineage>
        <taxon>Eukaryota</taxon>
        <taxon>Fungi</taxon>
        <taxon>Fungi incertae sedis</taxon>
        <taxon>Mucoromycota</taxon>
        <taxon>Glomeromycotina</taxon>
        <taxon>Glomeromycetes</taxon>
        <taxon>Diversisporales</taxon>
        <taxon>Gigasporaceae</taxon>
        <taxon>Cetraspora</taxon>
    </lineage>
</organism>
<proteinExistence type="predicted"/>
<protein>
    <submittedName>
        <fullName evidence="1">9659_t:CDS:1</fullName>
    </submittedName>
</protein>
<accession>A0ACA9KJB1</accession>
<dbReference type="EMBL" id="CAJVPW010001175">
    <property type="protein sequence ID" value="CAG8477076.1"/>
    <property type="molecule type" value="Genomic_DNA"/>
</dbReference>
<dbReference type="Proteomes" id="UP000789366">
    <property type="component" value="Unassembled WGS sequence"/>
</dbReference>
<sequence length="218" mass="25495">MIDNINEILKELVQQQLEIGILLENSASNNCYSVTISDLIDIVNSIDQRLRFSNKEKTRKRIRICFNTQHYYAAGGGKRINKYQNIYNMYGHEIIVTHMNNSLLEVIFRKEIDKHAYILNPEAKISIEVYQMIAEHKEVYVIILETPFNELSEQIAQVHEVAKLREFANDILNKETIQKEWSKEKDQELKQHKEDYGEISTVPIGIQFEELAIINLAK</sequence>
<comment type="caution">
    <text evidence="1">The sequence shown here is derived from an EMBL/GenBank/DDBJ whole genome shotgun (WGS) entry which is preliminary data.</text>
</comment>